<feature type="transmembrane region" description="Helical" evidence="6">
    <location>
        <begin position="310"/>
        <end position="333"/>
    </location>
</feature>
<evidence type="ECO:0000256" key="6">
    <source>
        <dbReference type="SAM" id="Phobius"/>
    </source>
</evidence>
<evidence type="ECO:0000256" key="3">
    <source>
        <dbReference type="ARBA" id="ARBA00022692"/>
    </source>
</evidence>
<protein>
    <submittedName>
        <fullName evidence="9">ComEC/Rec2 family competence protein</fullName>
    </submittedName>
</protein>
<dbReference type="Proteomes" id="UP001598130">
    <property type="component" value="Unassembled WGS sequence"/>
</dbReference>
<evidence type="ECO:0000313" key="9">
    <source>
        <dbReference type="EMBL" id="MFD3262472.1"/>
    </source>
</evidence>
<evidence type="ECO:0000256" key="4">
    <source>
        <dbReference type="ARBA" id="ARBA00022989"/>
    </source>
</evidence>
<dbReference type="PANTHER" id="PTHR30619:SF1">
    <property type="entry name" value="RECOMBINATION PROTEIN 2"/>
    <property type="match status" value="1"/>
</dbReference>
<organism evidence="9 10">
    <name type="scientific">Phenylobacterium ferrooxidans</name>
    <dbReference type="NCBI Taxonomy" id="2982689"/>
    <lineage>
        <taxon>Bacteria</taxon>
        <taxon>Pseudomonadati</taxon>
        <taxon>Pseudomonadota</taxon>
        <taxon>Alphaproteobacteria</taxon>
        <taxon>Caulobacterales</taxon>
        <taxon>Caulobacteraceae</taxon>
        <taxon>Phenylobacterium</taxon>
    </lineage>
</organism>
<dbReference type="Pfam" id="PF03772">
    <property type="entry name" value="Competence"/>
    <property type="match status" value="1"/>
</dbReference>
<feature type="transmembrane region" description="Helical" evidence="6">
    <location>
        <begin position="105"/>
        <end position="123"/>
    </location>
</feature>
<gene>
    <name evidence="9" type="ORF">OCL97_00670</name>
</gene>
<dbReference type="RefSeq" id="WP_377366697.1">
    <property type="nucleotide sequence ID" value="NZ_JAOTJD010000001.1"/>
</dbReference>
<dbReference type="InterPro" id="IPR025405">
    <property type="entry name" value="DUF4131"/>
</dbReference>
<evidence type="ECO:0000256" key="2">
    <source>
        <dbReference type="ARBA" id="ARBA00022475"/>
    </source>
</evidence>
<evidence type="ECO:0000313" key="10">
    <source>
        <dbReference type="Proteomes" id="UP001598130"/>
    </source>
</evidence>
<feature type="transmembrane region" description="Helical" evidence="6">
    <location>
        <begin position="80"/>
        <end position="98"/>
    </location>
</feature>
<evidence type="ECO:0000259" key="7">
    <source>
        <dbReference type="Pfam" id="PF03772"/>
    </source>
</evidence>
<keyword evidence="3 6" id="KW-0812">Transmembrane</keyword>
<dbReference type="InterPro" id="IPR004477">
    <property type="entry name" value="ComEC_N"/>
</dbReference>
<feature type="transmembrane region" description="Helical" evidence="6">
    <location>
        <begin position="480"/>
        <end position="505"/>
    </location>
</feature>
<feature type="transmembrane region" description="Helical" evidence="6">
    <location>
        <begin position="448"/>
        <end position="468"/>
    </location>
</feature>
<evidence type="ECO:0000259" key="8">
    <source>
        <dbReference type="Pfam" id="PF13567"/>
    </source>
</evidence>
<keyword evidence="2" id="KW-1003">Cell membrane</keyword>
<comment type="caution">
    <text evidence="9">The sequence shown here is derived from an EMBL/GenBank/DDBJ whole genome shotgun (WGS) entry which is preliminary data.</text>
</comment>
<reference evidence="9 10" key="1">
    <citation type="submission" date="2022-09" db="EMBL/GenBank/DDBJ databases">
        <title>New species of Phenylobacterium.</title>
        <authorList>
            <person name="Mieszkin S."/>
        </authorList>
    </citation>
    <scope>NUCLEOTIDE SEQUENCE [LARGE SCALE GENOMIC DNA]</scope>
    <source>
        <strain evidence="9 10">HK31-G</strain>
    </source>
</reference>
<feature type="transmembrane region" description="Helical" evidence="6">
    <location>
        <begin position="384"/>
        <end position="400"/>
    </location>
</feature>
<comment type="subcellular location">
    <subcellularLocation>
        <location evidence="1">Cell membrane</location>
        <topology evidence="1">Multi-pass membrane protein</topology>
    </subcellularLocation>
</comment>
<feature type="domain" description="DUF4131" evidence="8">
    <location>
        <begin position="78"/>
        <end position="232"/>
    </location>
</feature>
<proteinExistence type="predicted"/>
<accession>A0ABW6CHB6</accession>
<sequence length="743" mass="77806">MTTGRSDIELGTVGEAAPAEADAIAAPINTPVRKLPSAAEVFAWLRAQAAAQADRLSLWTPVAFGCGAAAYFAVPREPVAGLAIAVLGLAGLMLLARARWGGGRILVIALTLSAFAMAGFAAGKLRTQQVRAPIAPSGEGMQTVEAFVVDIANPGQGGPRLLLAPIRVSGLAPESTPIRARMTLQPDTPLPAPGVAIRVRGMLNPPPPPASPGSYDFARDAFFEGIGGVGFTLTSPRQIFAEPPPWRLALEMRVNAARWTLARKIVDEMGVESGGLAAAMVTGHEAFVPREQVDALRASGLAHIISISGLHMAIVGGFAFAGVRLLIAAWPWLALRVSSKKTAALFGLVAVLSYLVLSGAPAPAERAAITAAAAFGAILVDRRAISLRTLAIAALVILALQPEAVTEPGFQMSFAATTALVAMAELWPRPIREINAPWPIRAVQGVGTWLGASLVASFVAGMATGPFAMQHFNRVSTFGLIANLLVAPISSFLMMPALALGAILAPFGLGDWPLRAAGVAIDTMNLIAAKAAAMPNAQLIIASAPGWTLAAAFLGILWLCLWKGPLRWLGLPFALAVSLAPRPPTPDIWVAADGSTLAVREGRTAVLFRPDVKLFGAELWARRRGLEPAVQGLAARDALYDCDRWSCAPRVGSSPRVAAVFTRRASTIEKKLPLFCQWAAVVVVRGAATAADCPGALLLTQDDFARGGSAELYRAASGWRIVWAQSLRGQRPWTGGVIADQAD</sequence>
<feature type="domain" description="ComEC/Rec2-related protein" evidence="7">
    <location>
        <begin position="280"/>
        <end position="564"/>
    </location>
</feature>
<evidence type="ECO:0000256" key="1">
    <source>
        <dbReference type="ARBA" id="ARBA00004651"/>
    </source>
</evidence>
<feature type="transmembrane region" description="Helical" evidence="6">
    <location>
        <begin position="345"/>
        <end position="364"/>
    </location>
</feature>
<dbReference type="PANTHER" id="PTHR30619">
    <property type="entry name" value="DNA INTERNALIZATION/COMPETENCE PROTEIN COMEC/REC2"/>
    <property type="match status" value="1"/>
</dbReference>
<evidence type="ECO:0000256" key="5">
    <source>
        <dbReference type="ARBA" id="ARBA00023136"/>
    </source>
</evidence>
<keyword evidence="10" id="KW-1185">Reference proteome</keyword>
<dbReference type="NCBIfam" id="TIGR00360">
    <property type="entry name" value="ComEC_N-term"/>
    <property type="match status" value="1"/>
</dbReference>
<name>A0ABW6CHB6_9CAUL</name>
<keyword evidence="4 6" id="KW-1133">Transmembrane helix</keyword>
<dbReference type="EMBL" id="JAOTJD010000001">
    <property type="protein sequence ID" value="MFD3262472.1"/>
    <property type="molecule type" value="Genomic_DNA"/>
</dbReference>
<keyword evidence="5 6" id="KW-0472">Membrane</keyword>
<dbReference type="Pfam" id="PF13567">
    <property type="entry name" value="DUF4131"/>
    <property type="match status" value="1"/>
</dbReference>
<feature type="transmembrane region" description="Helical" evidence="6">
    <location>
        <begin position="539"/>
        <end position="561"/>
    </location>
</feature>
<dbReference type="InterPro" id="IPR052159">
    <property type="entry name" value="Competence_DNA_uptake"/>
</dbReference>